<dbReference type="InterPro" id="IPR001155">
    <property type="entry name" value="OxRdtase_FMN_N"/>
</dbReference>
<organism evidence="8 9">
    <name type="scientific">Viridothelium virens</name>
    <name type="common">Speckled blister lichen</name>
    <name type="synonym">Trypethelium virens</name>
    <dbReference type="NCBI Taxonomy" id="1048519"/>
    <lineage>
        <taxon>Eukaryota</taxon>
        <taxon>Fungi</taxon>
        <taxon>Dikarya</taxon>
        <taxon>Ascomycota</taxon>
        <taxon>Pezizomycotina</taxon>
        <taxon>Dothideomycetes</taxon>
        <taxon>Dothideomycetes incertae sedis</taxon>
        <taxon>Trypetheliales</taxon>
        <taxon>Trypetheliaceae</taxon>
        <taxon>Viridothelium</taxon>
    </lineage>
</organism>
<comment type="cofactor">
    <cofactor evidence="1">
        <name>FMN</name>
        <dbReference type="ChEBI" id="CHEBI:58210"/>
    </cofactor>
</comment>
<name>A0A6A6HNN8_VIRVR</name>
<dbReference type="PANTHER" id="PTHR43303">
    <property type="entry name" value="NADPH DEHYDROGENASE C23G7.10C-RELATED"/>
    <property type="match status" value="1"/>
</dbReference>
<dbReference type="SUPFAM" id="SSF51395">
    <property type="entry name" value="FMN-linked oxidoreductases"/>
    <property type="match status" value="1"/>
</dbReference>
<evidence type="ECO:0000256" key="3">
    <source>
        <dbReference type="ARBA" id="ARBA00022643"/>
    </source>
</evidence>
<feature type="region of interest" description="Disordered" evidence="6">
    <location>
        <begin position="1"/>
        <end position="48"/>
    </location>
</feature>
<keyword evidence="3" id="KW-0288">FMN</keyword>
<accession>A0A6A6HNN8</accession>
<evidence type="ECO:0000256" key="6">
    <source>
        <dbReference type="SAM" id="MobiDB-lite"/>
    </source>
</evidence>
<feature type="domain" description="NADH:flavin oxidoreductase/NADH oxidase N-terminal" evidence="7">
    <location>
        <begin position="55"/>
        <end position="401"/>
    </location>
</feature>
<evidence type="ECO:0000313" key="8">
    <source>
        <dbReference type="EMBL" id="KAF2239744.1"/>
    </source>
</evidence>
<keyword evidence="2" id="KW-0285">Flavoprotein</keyword>
<dbReference type="GO" id="GO:0003959">
    <property type="term" value="F:NADPH dehydrogenase activity"/>
    <property type="evidence" value="ECO:0007669"/>
    <property type="project" value="InterPro"/>
</dbReference>
<dbReference type="InterPro" id="IPR013785">
    <property type="entry name" value="Aldolase_TIM"/>
</dbReference>
<dbReference type="CDD" id="cd02932">
    <property type="entry name" value="OYE_YqiM_FMN"/>
    <property type="match status" value="1"/>
</dbReference>
<keyword evidence="5" id="KW-0560">Oxidoreductase</keyword>
<dbReference type="Proteomes" id="UP000800092">
    <property type="component" value="Unassembled WGS sequence"/>
</dbReference>
<dbReference type="AlphaFoldDB" id="A0A6A6HNN8"/>
<dbReference type="Gene3D" id="3.20.20.70">
    <property type="entry name" value="Aldolase class I"/>
    <property type="match status" value="1"/>
</dbReference>
<dbReference type="EMBL" id="ML991772">
    <property type="protein sequence ID" value="KAF2239744.1"/>
    <property type="molecule type" value="Genomic_DNA"/>
</dbReference>
<keyword evidence="4" id="KW-0521">NADP</keyword>
<dbReference type="PANTHER" id="PTHR43303:SF4">
    <property type="entry name" value="NADPH DEHYDROGENASE C23G7.10C-RELATED"/>
    <property type="match status" value="1"/>
</dbReference>
<protein>
    <submittedName>
        <fullName evidence="8">FMN-linked oxidoreductase</fullName>
    </submittedName>
</protein>
<evidence type="ECO:0000256" key="2">
    <source>
        <dbReference type="ARBA" id="ARBA00022630"/>
    </source>
</evidence>
<sequence length="444" mass="47948">MSSSSHAHHAVTVKVQGEPHNVNKAAPGISYFTPAQEPPAGTALGMKEDGKPIPKLFQSLKLRGLTLQNRIMVSPMCQYSAPDGHFTMWHWTHLGGIVQRGPGITFIEATAITPEGRITPEDSGLWKDSQVAPLKQIVEFTHIQGQKIGIQLGHAGRKASTVAPWLSSGDIAGEELNGWPNAVVAPTAVPFNERHAKPHALTIADITALKKAFAASVQRALSAGFDAVEIHAAHGYLIHEFLSPVVNDRTDEYGGSFENRTRFLLELVDLARAELPTEMPLFVRVSATDWLEEVEEFKGKETWTLEQTVELARILAQRGVDLLDVSSGGAHPAQKIKGGPGYQAPFARAIKKAVGDAMAVGTVGTITNGVQANDLLEGKGDNQPLDLAIAGRAFQKNPGLAWAWADDLGVEVNWANQIRWGFGGRGKKKTDEKTKSQEAGKEKL</sequence>
<reference evidence="8" key="1">
    <citation type="journal article" date="2020" name="Stud. Mycol.">
        <title>101 Dothideomycetes genomes: a test case for predicting lifestyles and emergence of pathogens.</title>
        <authorList>
            <person name="Haridas S."/>
            <person name="Albert R."/>
            <person name="Binder M."/>
            <person name="Bloem J."/>
            <person name="Labutti K."/>
            <person name="Salamov A."/>
            <person name="Andreopoulos B."/>
            <person name="Baker S."/>
            <person name="Barry K."/>
            <person name="Bills G."/>
            <person name="Bluhm B."/>
            <person name="Cannon C."/>
            <person name="Castanera R."/>
            <person name="Culley D."/>
            <person name="Daum C."/>
            <person name="Ezra D."/>
            <person name="Gonzalez J."/>
            <person name="Henrissat B."/>
            <person name="Kuo A."/>
            <person name="Liang C."/>
            <person name="Lipzen A."/>
            <person name="Lutzoni F."/>
            <person name="Magnuson J."/>
            <person name="Mondo S."/>
            <person name="Nolan M."/>
            <person name="Ohm R."/>
            <person name="Pangilinan J."/>
            <person name="Park H.-J."/>
            <person name="Ramirez L."/>
            <person name="Alfaro M."/>
            <person name="Sun H."/>
            <person name="Tritt A."/>
            <person name="Yoshinaga Y."/>
            <person name="Zwiers L.-H."/>
            <person name="Turgeon B."/>
            <person name="Goodwin S."/>
            <person name="Spatafora J."/>
            <person name="Crous P."/>
            <person name="Grigoriev I."/>
        </authorList>
    </citation>
    <scope>NUCLEOTIDE SEQUENCE</scope>
    <source>
        <strain evidence="8">Tuck. ex Michener</strain>
    </source>
</reference>
<gene>
    <name evidence="8" type="ORF">EV356DRAFT_499961</name>
</gene>
<dbReference type="Pfam" id="PF00724">
    <property type="entry name" value="Oxidored_FMN"/>
    <property type="match status" value="1"/>
</dbReference>
<keyword evidence="9" id="KW-1185">Reference proteome</keyword>
<dbReference type="InterPro" id="IPR044152">
    <property type="entry name" value="YqjM-like"/>
</dbReference>
<evidence type="ECO:0000256" key="5">
    <source>
        <dbReference type="ARBA" id="ARBA00023002"/>
    </source>
</evidence>
<evidence type="ECO:0000259" key="7">
    <source>
        <dbReference type="Pfam" id="PF00724"/>
    </source>
</evidence>
<feature type="compositionally biased region" description="Basic residues" evidence="6">
    <location>
        <begin position="1"/>
        <end position="11"/>
    </location>
</feature>
<feature type="compositionally biased region" description="Basic and acidic residues" evidence="6">
    <location>
        <begin position="429"/>
        <end position="444"/>
    </location>
</feature>
<dbReference type="GO" id="GO:0010181">
    <property type="term" value="F:FMN binding"/>
    <property type="evidence" value="ECO:0007669"/>
    <property type="project" value="InterPro"/>
</dbReference>
<proteinExistence type="predicted"/>
<evidence type="ECO:0000256" key="1">
    <source>
        <dbReference type="ARBA" id="ARBA00001917"/>
    </source>
</evidence>
<feature type="region of interest" description="Disordered" evidence="6">
    <location>
        <begin position="421"/>
        <end position="444"/>
    </location>
</feature>
<dbReference type="GO" id="GO:0050661">
    <property type="term" value="F:NADP binding"/>
    <property type="evidence" value="ECO:0007669"/>
    <property type="project" value="InterPro"/>
</dbReference>
<evidence type="ECO:0000313" key="9">
    <source>
        <dbReference type="Proteomes" id="UP000800092"/>
    </source>
</evidence>
<evidence type="ECO:0000256" key="4">
    <source>
        <dbReference type="ARBA" id="ARBA00022857"/>
    </source>
</evidence>
<dbReference type="OrthoDB" id="72788at2759"/>